<name>A0A4C1SR32_EUMVA</name>
<evidence type="ECO:0000313" key="1">
    <source>
        <dbReference type="EMBL" id="GBP03521.1"/>
    </source>
</evidence>
<dbReference type="Proteomes" id="UP000299102">
    <property type="component" value="Unassembled WGS sequence"/>
</dbReference>
<accession>A0A4C1SR32</accession>
<dbReference type="OrthoDB" id="6427388at2759"/>
<organism evidence="1 2">
    <name type="scientific">Eumeta variegata</name>
    <name type="common">Bagworm moth</name>
    <name type="synonym">Eumeta japonica</name>
    <dbReference type="NCBI Taxonomy" id="151549"/>
    <lineage>
        <taxon>Eukaryota</taxon>
        <taxon>Metazoa</taxon>
        <taxon>Ecdysozoa</taxon>
        <taxon>Arthropoda</taxon>
        <taxon>Hexapoda</taxon>
        <taxon>Insecta</taxon>
        <taxon>Pterygota</taxon>
        <taxon>Neoptera</taxon>
        <taxon>Endopterygota</taxon>
        <taxon>Lepidoptera</taxon>
        <taxon>Glossata</taxon>
        <taxon>Ditrysia</taxon>
        <taxon>Tineoidea</taxon>
        <taxon>Psychidae</taxon>
        <taxon>Oiketicinae</taxon>
        <taxon>Eumeta</taxon>
    </lineage>
</organism>
<dbReference type="PANTHER" id="PTHR47331">
    <property type="entry name" value="PHD-TYPE DOMAIN-CONTAINING PROTEIN"/>
    <property type="match status" value="1"/>
</dbReference>
<dbReference type="Pfam" id="PF05380">
    <property type="entry name" value="Peptidase_A17"/>
    <property type="match status" value="1"/>
</dbReference>
<dbReference type="EMBL" id="BGZK01000010">
    <property type="protein sequence ID" value="GBP03521.1"/>
    <property type="molecule type" value="Genomic_DNA"/>
</dbReference>
<gene>
    <name evidence="1" type="ORF">EVAR_101852_1</name>
</gene>
<reference evidence="1 2" key="1">
    <citation type="journal article" date="2019" name="Commun. Biol.">
        <title>The bagworm genome reveals a unique fibroin gene that provides high tensile strength.</title>
        <authorList>
            <person name="Kono N."/>
            <person name="Nakamura H."/>
            <person name="Ohtoshi R."/>
            <person name="Tomita M."/>
            <person name="Numata K."/>
            <person name="Arakawa K."/>
        </authorList>
    </citation>
    <scope>NUCLEOTIDE SEQUENCE [LARGE SCALE GENOMIC DNA]</scope>
</reference>
<protein>
    <recommendedName>
        <fullName evidence="3">Peptidase aspartic putative domain-containing protein</fullName>
    </recommendedName>
</protein>
<evidence type="ECO:0008006" key="3">
    <source>
        <dbReference type="Google" id="ProtNLM"/>
    </source>
</evidence>
<comment type="caution">
    <text evidence="1">The sequence shown here is derived from an EMBL/GenBank/DDBJ whole genome shotgun (WGS) entry which is preliminary data.</text>
</comment>
<sequence>MTAPEKKFGRPEQLVDEVLKDVRVMSRLTDNGREINDFAITTRNCVAVLQEIDEEGRIHNPVLLKEILEKMTPLLRNQFAEYWMMKREEGRREAKLITLADFLEREAELAAVYARAAAASQLSAERALRRRETFKVNTQTEVATKCPKCASEHKLVACDAFKALSTDEKWDFVKREKLCFKCIMKTHPCAYCRAKGCAKCNRGHHTLLHSSASSDAHPAREIKVHTLLDDGATVRLLDDSVASEINAKGPRVELKLISGRGHQISDRNSRRVKIKVRGPNGVERDIQCRTIARLDLPSQSLTADEISGHRHLSECHLEALHDARPLLFIGQDNWELIKGSDVQRRKSGEPVASLTGFGWVVLGRRSVATTNYGVVHCLADLELAVKEYFEIESLGITQRERENAEVKRASRILNDTTRRIGNNWETDLFWKEDDPRFPDNYSGAKKQLRNIENKMDRDPAFAATYTAQIERLIENGYARPDLLNSLIGVLFRFRIGSEALTGDIKYMFLRIRVRASDQRAQLFLWRGVDRDSEPCVFGASSSPTSAIYVLNRNAETHSDEYPNAEIAGWTTNAPELKERLLAESSTDATTVSLYKTKTERALGVIWEPECDSLGYDVTFKNIVVGKNRPVKTQFLSLILSIFDPLGLLCPVTVKGKILMQRIWRSEIGWDDVLLDRDYIKWLEYLDKVNSADNPADVVTRVNSDLERWLNGPAFLLQNEDAWPIDSDELETESVNIVCTTHTGDVIDVTRFSSWTRLVRTYARVLCLIRKLRKQQRPFDADDVVDAETRLLRASQKRAFNSKIRAAAMGATTSRGSSLKTLDVMLTDGWLRAGGRLRHSMALSYKEKQLIILDGRDHAVRLLVEHYHR</sequence>
<evidence type="ECO:0000313" key="2">
    <source>
        <dbReference type="Proteomes" id="UP000299102"/>
    </source>
</evidence>
<proteinExistence type="predicted"/>
<dbReference type="PANTHER" id="PTHR47331:SF5">
    <property type="entry name" value="RIBONUCLEASE H"/>
    <property type="match status" value="1"/>
</dbReference>
<dbReference type="InterPro" id="IPR008042">
    <property type="entry name" value="Retrotrans_Pao"/>
</dbReference>
<dbReference type="AlphaFoldDB" id="A0A4C1SR32"/>
<keyword evidence="2" id="KW-1185">Reference proteome</keyword>